<feature type="compositionally biased region" description="Polar residues" evidence="2">
    <location>
        <begin position="438"/>
        <end position="447"/>
    </location>
</feature>
<organism evidence="3 4">
    <name type="scientific">Immersiella caudata</name>
    <dbReference type="NCBI Taxonomy" id="314043"/>
    <lineage>
        <taxon>Eukaryota</taxon>
        <taxon>Fungi</taxon>
        <taxon>Dikarya</taxon>
        <taxon>Ascomycota</taxon>
        <taxon>Pezizomycotina</taxon>
        <taxon>Sordariomycetes</taxon>
        <taxon>Sordariomycetidae</taxon>
        <taxon>Sordariales</taxon>
        <taxon>Lasiosphaeriaceae</taxon>
        <taxon>Immersiella</taxon>
    </lineage>
</organism>
<dbReference type="AlphaFoldDB" id="A0AA39WZ08"/>
<feature type="region of interest" description="Disordered" evidence="2">
    <location>
        <begin position="418"/>
        <end position="462"/>
    </location>
</feature>
<accession>A0AA39WZ08</accession>
<feature type="compositionally biased region" description="Basic and acidic residues" evidence="2">
    <location>
        <begin position="355"/>
        <end position="368"/>
    </location>
</feature>
<evidence type="ECO:0000313" key="4">
    <source>
        <dbReference type="Proteomes" id="UP001175000"/>
    </source>
</evidence>
<dbReference type="EMBL" id="JAULSU010000003">
    <property type="protein sequence ID" value="KAK0624242.1"/>
    <property type="molecule type" value="Genomic_DNA"/>
</dbReference>
<gene>
    <name evidence="3" type="ORF">B0T14DRAFT_517723</name>
</gene>
<keyword evidence="1" id="KW-0175">Coiled coil</keyword>
<name>A0AA39WZ08_9PEZI</name>
<dbReference type="Gene3D" id="1.10.287.1490">
    <property type="match status" value="1"/>
</dbReference>
<comment type="caution">
    <text evidence="3">The sequence shown here is derived from an EMBL/GenBank/DDBJ whole genome shotgun (WGS) entry which is preliminary data.</text>
</comment>
<evidence type="ECO:0000256" key="2">
    <source>
        <dbReference type="SAM" id="MobiDB-lite"/>
    </source>
</evidence>
<dbReference type="Proteomes" id="UP001175000">
    <property type="component" value="Unassembled WGS sequence"/>
</dbReference>
<proteinExistence type="predicted"/>
<feature type="region of interest" description="Disordered" evidence="2">
    <location>
        <begin position="355"/>
        <end position="387"/>
    </location>
</feature>
<protein>
    <submittedName>
        <fullName evidence="3">Uncharacterized protein</fullName>
    </submittedName>
</protein>
<keyword evidence="4" id="KW-1185">Reference proteome</keyword>
<evidence type="ECO:0000256" key="1">
    <source>
        <dbReference type="SAM" id="Coils"/>
    </source>
</evidence>
<sequence>MSTHGALDSHLVSFFLFSKSHSMSSLESDVASLFTSLRFLTQENSYRETLDRVLDMQQQLAELTAARKADSREIHQAEVKTQRLEKEVEIQKERITSLSTSLQGSQSELAAVRAQLDNEKGESQEAFKTVTAELEAKTKKLEQLQRYTSELRPASSSRVAPAFTKLFHQAFSLARKYVGKEVENIADNPLWGTFGGHPAVDDNKIPLPLNNSKAAQQMRTAAFIVILSTALMDCVFHPSYALYEEESSEFLVRIASKNSALEAHLRSVLLKAQPETQRKTEGERRARLAAAVVMEHLEGMFGEQDEKRLGSELEVLCNRASSVWQEVQTLDRMFTAVLTVDGIPNPRDWKILDFGEKPQQEASSKDQSDSNSSTRGDKTKGPAGPDSVVERVIWPSLVMAGLTDEMAVAGFALSDRQVSAARAEKNKSPHRDTRFKQRNSFSASQAGGSRFGGPLRFGNGRT</sequence>
<feature type="coiled-coil region" evidence="1">
    <location>
        <begin position="46"/>
        <end position="122"/>
    </location>
</feature>
<evidence type="ECO:0000313" key="3">
    <source>
        <dbReference type="EMBL" id="KAK0624242.1"/>
    </source>
</evidence>
<reference evidence="3" key="1">
    <citation type="submission" date="2023-06" db="EMBL/GenBank/DDBJ databases">
        <title>Genome-scale phylogeny and comparative genomics of the fungal order Sordariales.</title>
        <authorList>
            <consortium name="Lawrence Berkeley National Laboratory"/>
            <person name="Hensen N."/>
            <person name="Bonometti L."/>
            <person name="Westerberg I."/>
            <person name="Brannstrom I.O."/>
            <person name="Guillou S."/>
            <person name="Cros-Aarteil S."/>
            <person name="Calhoun S."/>
            <person name="Haridas S."/>
            <person name="Kuo A."/>
            <person name="Mondo S."/>
            <person name="Pangilinan J."/>
            <person name="Riley R."/>
            <person name="Labutti K."/>
            <person name="Andreopoulos B."/>
            <person name="Lipzen A."/>
            <person name="Chen C."/>
            <person name="Yanf M."/>
            <person name="Daum C."/>
            <person name="Ng V."/>
            <person name="Clum A."/>
            <person name="Steindorff A."/>
            <person name="Ohm R."/>
            <person name="Martin F."/>
            <person name="Silar P."/>
            <person name="Natvig D."/>
            <person name="Lalanne C."/>
            <person name="Gautier V."/>
            <person name="Ament-Velasquez S.L."/>
            <person name="Kruys A."/>
            <person name="Hutchinson M.I."/>
            <person name="Powell A.J."/>
            <person name="Barry K."/>
            <person name="Miller A.N."/>
            <person name="Grigoriev I.V."/>
            <person name="Debuchy R."/>
            <person name="Gladieux P."/>
            <person name="Thoren M.H."/>
            <person name="Johannesson H."/>
        </authorList>
    </citation>
    <scope>NUCLEOTIDE SEQUENCE</scope>
    <source>
        <strain evidence="3">CBS 606.72</strain>
    </source>
</reference>
<feature type="compositionally biased region" description="Basic and acidic residues" evidence="2">
    <location>
        <begin position="422"/>
        <end position="435"/>
    </location>
</feature>